<organism evidence="1 2">
    <name type="scientific">Brachybacterium tyrofermentans</name>
    <dbReference type="NCBI Taxonomy" id="47848"/>
    <lineage>
        <taxon>Bacteria</taxon>
        <taxon>Bacillati</taxon>
        <taxon>Actinomycetota</taxon>
        <taxon>Actinomycetes</taxon>
        <taxon>Micrococcales</taxon>
        <taxon>Dermabacteraceae</taxon>
        <taxon>Brachybacterium</taxon>
    </lineage>
</organism>
<proteinExistence type="predicted"/>
<dbReference type="Proteomes" id="UP001595937">
    <property type="component" value="Unassembled WGS sequence"/>
</dbReference>
<protein>
    <submittedName>
        <fullName evidence="1">Histidine phosphatase family protein</fullName>
    </submittedName>
</protein>
<dbReference type="Gene3D" id="3.40.50.1240">
    <property type="entry name" value="Phosphoglycerate mutase-like"/>
    <property type="match status" value="1"/>
</dbReference>
<reference evidence="2" key="1">
    <citation type="journal article" date="2019" name="Int. J. Syst. Evol. Microbiol.">
        <title>The Global Catalogue of Microorganisms (GCM) 10K type strain sequencing project: providing services to taxonomists for standard genome sequencing and annotation.</title>
        <authorList>
            <consortium name="The Broad Institute Genomics Platform"/>
            <consortium name="The Broad Institute Genome Sequencing Center for Infectious Disease"/>
            <person name="Wu L."/>
            <person name="Ma J."/>
        </authorList>
    </citation>
    <scope>NUCLEOTIDE SEQUENCE [LARGE SCALE GENOMIC DNA]</scope>
    <source>
        <strain evidence="2">CGMCC 1.16455</strain>
    </source>
</reference>
<dbReference type="InterPro" id="IPR029033">
    <property type="entry name" value="His_PPase_superfam"/>
</dbReference>
<dbReference type="InterPro" id="IPR013078">
    <property type="entry name" value="His_Pase_superF_clade-1"/>
</dbReference>
<dbReference type="SUPFAM" id="SSF53254">
    <property type="entry name" value="Phosphoglycerate mutase-like"/>
    <property type="match status" value="1"/>
</dbReference>
<dbReference type="Pfam" id="PF00300">
    <property type="entry name" value="His_Phos_1"/>
    <property type="match status" value="1"/>
</dbReference>
<accession>A0ABW0FP00</accession>
<evidence type="ECO:0000313" key="2">
    <source>
        <dbReference type="Proteomes" id="UP001595937"/>
    </source>
</evidence>
<keyword evidence="2" id="KW-1185">Reference proteome</keyword>
<dbReference type="EMBL" id="JBHSLN010000088">
    <property type="protein sequence ID" value="MFC5299495.1"/>
    <property type="molecule type" value="Genomic_DNA"/>
</dbReference>
<sequence length="147" mass="16232">MSSEGRAAARSMRHKLPAGSILLSSTEQKAIETARLMAGREPAADIGFCEVHRPGEPFDEFSSERRGAWIHGELDDRHRDWETPDQAGRRFAQAVEAHPGSDLVIATHGMVLVAWLVQIGYLEAGQAAESYWSTLTFPQFITVEIAN</sequence>
<gene>
    <name evidence="1" type="ORF">ACFPK8_18430</name>
</gene>
<comment type="caution">
    <text evidence="1">The sequence shown here is derived from an EMBL/GenBank/DDBJ whole genome shotgun (WGS) entry which is preliminary data.</text>
</comment>
<evidence type="ECO:0000313" key="1">
    <source>
        <dbReference type="EMBL" id="MFC5299495.1"/>
    </source>
</evidence>
<name>A0ABW0FP00_9MICO</name>